<dbReference type="SFLD" id="SFLDS00019">
    <property type="entry name" value="Glutathione_Transferase_(cytos"/>
    <property type="match status" value="1"/>
</dbReference>
<sequence length="257" mass="28954">MVHSTPNAAQINRTTPSSELAQVMAHPESFRLLYFPLEAQGQTSRDLLTYGGANWEGITPQNWLEEKDKTPFGCLPVLYINKGDKQVVISETHAVENYLAKHFGLMGNNEYEETLIRAFHCSSASLFASFQATVVWNLPEVREKTLEGFKARQLAHWVKTHERHLMENGNNGHYIGNKMSLADIRTANLIKHFSFQPWGAELMEIISQAPALIKLRDTVENDPKMHQWKNSDEAKKLAASTKAFFVNPFAATGKPTA</sequence>
<dbReference type="Gene3D" id="3.40.30.10">
    <property type="entry name" value="Glutaredoxin"/>
    <property type="match status" value="1"/>
</dbReference>
<dbReference type="EMBL" id="KV442037">
    <property type="protein sequence ID" value="OAQ30096.1"/>
    <property type="molecule type" value="Genomic_DNA"/>
</dbReference>
<dbReference type="InterPro" id="IPR004045">
    <property type="entry name" value="Glutathione_S-Trfase_N"/>
</dbReference>
<dbReference type="Proteomes" id="UP000078512">
    <property type="component" value="Unassembled WGS sequence"/>
</dbReference>
<dbReference type="SUPFAM" id="SSF47616">
    <property type="entry name" value="GST C-terminal domain-like"/>
    <property type="match status" value="1"/>
</dbReference>
<accession>A0A197K078</accession>
<dbReference type="InterPro" id="IPR036249">
    <property type="entry name" value="Thioredoxin-like_sf"/>
</dbReference>
<dbReference type="GO" id="GO:0004364">
    <property type="term" value="F:glutathione transferase activity"/>
    <property type="evidence" value="ECO:0007669"/>
    <property type="project" value="TreeGrafter"/>
</dbReference>
<organism evidence="3 4">
    <name type="scientific">Linnemannia elongata AG-77</name>
    <dbReference type="NCBI Taxonomy" id="1314771"/>
    <lineage>
        <taxon>Eukaryota</taxon>
        <taxon>Fungi</taxon>
        <taxon>Fungi incertae sedis</taxon>
        <taxon>Mucoromycota</taxon>
        <taxon>Mortierellomycotina</taxon>
        <taxon>Mortierellomycetes</taxon>
        <taxon>Mortierellales</taxon>
        <taxon>Mortierellaceae</taxon>
        <taxon>Linnemannia</taxon>
    </lineage>
</organism>
<dbReference type="PROSITE" id="PS50404">
    <property type="entry name" value="GST_NTER"/>
    <property type="match status" value="1"/>
</dbReference>
<dbReference type="PANTHER" id="PTHR11571">
    <property type="entry name" value="GLUTATHIONE S-TRANSFERASE"/>
    <property type="match status" value="1"/>
</dbReference>
<dbReference type="Pfam" id="PF14497">
    <property type="entry name" value="GST_C_3"/>
    <property type="match status" value="1"/>
</dbReference>
<keyword evidence="4" id="KW-1185">Reference proteome</keyword>
<dbReference type="InterPro" id="IPR050213">
    <property type="entry name" value="GST_superfamily"/>
</dbReference>
<dbReference type="PANTHER" id="PTHR11571:SF150">
    <property type="entry name" value="GLUTATHIONE S-TRANSFERASE"/>
    <property type="match status" value="1"/>
</dbReference>
<feature type="domain" description="GST C-terminal" evidence="2">
    <location>
        <begin position="109"/>
        <end position="249"/>
    </location>
</feature>
<protein>
    <recommendedName>
        <fullName evidence="5">Glutathione S-transferase</fullName>
    </recommendedName>
</protein>
<evidence type="ECO:0000259" key="1">
    <source>
        <dbReference type="PROSITE" id="PS50404"/>
    </source>
</evidence>
<dbReference type="InterPro" id="IPR010987">
    <property type="entry name" value="Glutathione-S-Trfase_C-like"/>
</dbReference>
<evidence type="ECO:0000259" key="2">
    <source>
        <dbReference type="PROSITE" id="PS50405"/>
    </source>
</evidence>
<evidence type="ECO:0008006" key="5">
    <source>
        <dbReference type="Google" id="ProtNLM"/>
    </source>
</evidence>
<dbReference type="OrthoDB" id="414243at2759"/>
<dbReference type="AlphaFoldDB" id="A0A197K078"/>
<reference evidence="3 4" key="1">
    <citation type="submission" date="2016-05" db="EMBL/GenBank/DDBJ databases">
        <title>Genome sequencing reveals origins of a unique bacterial endosymbiosis in the earliest lineages of terrestrial Fungi.</title>
        <authorList>
            <consortium name="DOE Joint Genome Institute"/>
            <person name="Uehling J."/>
            <person name="Gryganskyi A."/>
            <person name="Hameed K."/>
            <person name="Tschaplinski T."/>
            <person name="Misztal P."/>
            <person name="Wu S."/>
            <person name="Desiro A."/>
            <person name="Vande Pol N."/>
            <person name="Du Z.-Y."/>
            <person name="Zienkiewicz A."/>
            <person name="Zienkiewicz K."/>
            <person name="Morin E."/>
            <person name="Tisserant E."/>
            <person name="Splivallo R."/>
            <person name="Hainaut M."/>
            <person name="Henrissat B."/>
            <person name="Ohm R."/>
            <person name="Kuo A."/>
            <person name="Yan J."/>
            <person name="Lipzen A."/>
            <person name="Nolan M."/>
            <person name="Labutti K."/>
            <person name="Barry K."/>
            <person name="Goldstein A."/>
            <person name="Labbe J."/>
            <person name="Schadt C."/>
            <person name="Tuskan G."/>
            <person name="Grigoriev I."/>
            <person name="Martin F."/>
            <person name="Vilgalys R."/>
            <person name="Bonito G."/>
        </authorList>
    </citation>
    <scope>NUCLEOTIDE SEQUENCE [LARGE SCALE GENOMIC DNA]</scope>
    <source>
        <strain evidence="3 4">AG-77</strain>
    </source>
</reference>
<dbReference type="InterPro" id="IPR040079">
    <property type="entry name" value="Glutathione_S-Trfase"/>
</dbReference>
<dbReference type="Gene3D" id="1.20.1050.10">
    <property type="match status" value="1"/>
</dbReference>
<dbReference type="InterPro" id="IPR036282">
    <property type="entry name" value="Glutathione-S-Trfase_C_sf"/>
</dbReference>
<name>A0A197K078_9FUNG</name>
<gene>
    <name evidence="3" type="ORF">K457DRAFT_461283</name>
</gene>
<evidence type="ECO:0000313" key="3">
    <source>
        <dbReference type="EMBL" id="OAQ30096.1"/>
    </source>
</evidence>
<dbReference type="PROSITE" id="PS50405">
    <property type="entry name" value="GST_CTER"/>
    <property type="match status" value="1"/>
</dbReference>
<feature type="domain" description="GST N-terminal" evidence="1">
    <location>
        <begin position="28"/>
        <end position="107"/>
    </location>
</feature>
<evidence type="ECO:0000313" key="4">
    <source>
        <dbReference type="Proteomes" id="UP000078512"/>
    </source>
</evidence>
<dbReference type="STRING" id="1314771.A0A197K078"/>
<proteinExistence type="predicted"/>
<dbReference type="InterPro" id="IPR004046">
    <property type="entry name" value="GST_C"/>
</dbReference>
<dbReference type="GO" id="GO:0006749">
    <property type="term" value="P:glutathione metabolic process"/>
    <property type="evidence" value="ECO:0007669"/>
    <property type="project" value="TreeGrafter"/>
</dbReference>
<dbReference type="SUPFAM" id="SSF52833">
    <property type="entry name" value="Thioredoxin-like"/>
    <property type="match status" value="1"/>
</dbReference>